<evidence type="ECO:0000256" key="2">
    <source>
        <dbReference type="SAM" id="Coils"/>
    </source>
</evidence>
<evidence type="ECO:0000313" key="6">
    <source>
        <dbReference type="Proteomes" id="UP000694871"/>
    </source>
</evidence>
<proteinExistence type="predicted"/>
<evidence type="ECO:0000259" key="5">
    <source>
        <dbReference type="PROSITE" id="PS50238"/>
    </source>
</evidence>
<evidence type="ECO:0000313" key="7">
    <source>
        <dbReference type="RefSeq" id="XP_015276562.1"/>
    </source>
</evidence>
<reference evidence="7" key="1">
    <citation type="submission" date="2025-08" db="UniProtKB">
        <authorList>
            <consortium name="RefSeq"/>
        </authorList>
    </citation>
    <scope>IDENTIFICATION</scope>
</reference>
<organism evidence="6 7">
    <name type="scientific">Gekko japonicus</name>
    <name type="common">Schlegel's Japanese gecko</name>
    <dbReference type="NCBI Taxonomy" id="146911"/>
    <lineage>
        <taxon>Eukaryota</taxon>
        <taxon>Metazoa</taxon>
        <taxon>Chordata</taxon>
        <taxon>Craniata</taxon>
        <taxon>Vertebrata</taxon>
        <taxon>Euteleostomi</taxon>
        <taxon>Lepidosauria</taxon>
        <taxon>Squamata</taxon>
        <taxon>Bifurcata</taxon>
        <taxon>Gekkota</taxon>
        <taxon>Gekkonidae</taxon>
        <taxon>Gekkoninae</taxon>
        <taxon>Gekko</taxon>
    </lineage>
</organism>
<feature type="compositionally biased region" description="Low complexity" evidence="3">
    <location>
        <begin position="533"/>
        <end position="542"/>
    </location>
</feature>
<dbReference type="SMART" id="SM00324">
    <property type="entry name" value="RhoGAP"/>
    <property type="match status" value="1"/>
</dbReference>
<gene>
    <name evidence="7" type="primary">ARHGAP25</name>
</gene>
<dbReference type="SMART" id="SM00233">
    <property type="entry name" value="PH"/>
    <property type="match status" value="1"/>
</dbReference>
<evidence type="ECO:0000256" key="3">
    <source>
        <dbReference type="SAM" id="MobiDB-lite"/>
    </source>
</evidence>
<dbReference type="InterPro" id="IPR000198">
    <property type="entry name" value="RhoGAP_dom"/>
</dbReference>
<feature type="coiled-coil region" evidence="2">
    <location>
        <begin position="548"/>
        <end position="635"/>
    </location>
</feature>
<dbReference type="InterPro" id="IPR051025">
    <property type="entry name" value="RhoGAP"/>
</dbReference>
<dbReference type="PROSITE" id="PS50003">
    <property type="entry name" value="PH_DOMAIN"/>
    <property type="match status" value="1"/>
</dbReference>
<dbReference type="Gene3D" id="2.30.29.30">
    <property type="entry name" value="Pleckstrin-homology domain (PH domain)/Phosphotyrosine-binding domain (PTB)"/>
    <property type="match status" value="1"/>
</dbReference>
<dbReference type="CDD" id="cd04390">
    <property type="entry name" value="RhoGAP_ARHGAP22_24_25"/>
    <property type="match status" value="1"/>
</dbReference>
<keyword evidence="2" id="KW-0175">Coiled coil</keyword>
<dbReference type="SUPFAM" id="SSF50729">
    <property type="entry name" value="PH domain-like"/>
    <property type="match status" value="1"/>
</dbReference>
<dbReference type="InterPro" id="IPR011993">
    <property type="entry name" value="PH-like_dom_sf"/>
</dbReference>
<dbReference type="Proteomes" id="UP000694871">
    <property type="component" value="Unplaced"/>
</dbReference>
<sequence>MDMSKIVRSQSMMAVDPKDSCSWPHSLSPLERPLKTGWLKKQRSIVKNWQQKYFVLKGQHLSYYKDEDDSKLQGVIRLHSSTIKEVAATSDEGGRFIFEVIPGISRDQNRTGQDSYLLMANSQSEMEDWVKVLRRVAGSPLGVVFGQQLVETMVYEQRFGQHQVPILVEKCTEFIKRHGLNEEGIFRLPGQDNLVKQLRDTFDAGERPSFDRDTDVHTVASLFKLYLRELPEPVIPWTQYEDFLLCGQLLTADEAKGHQQLTKQLSLLPRDNYNLLSYICRFLYEIQQNASTNKMSVENLATVFGVNLIRPKMEDPATIMRGTHHIQKVMTMMISDHTTLFPVSRDVAPSPPLQKNDSKKAPVPRSSVGWGAVERLPSSRGEWQTKDDLEASSSELNCSSDPSAEDGELQPKDPIGMCAMQSRKRTQTLPNRKYFVNIPHNSGKQSELFSSEFWSPSSVVQSRAISSTGSHKRTLSEGLSKLLTLPQISNAEDFCSSLEASGKQTHESSLAVAADTSHKGQLTGPGQNGATVPNPSAEGESSPPEEDLKSLRKMIAELKQEMERQRKDYEERISSLEKENYEVWAKVVRLNKEIEKEKNKSADLEHKLWDIEYSRDDIENKNKHLEQEILNSIKSTSQPETKSEQRK</sequence>
<feature type="compositionally biased region" description="Polar residues" evidence="3">
    <location>
        <begin position="391"/>
        <end position="402"/>
    </location>
</feature>
<feature type="region of interest" description="Disordered" evidence="3">
    <location>
        <begin position="506"/>
        <end position="548"/>
    </location>
</feature>
<keyword evidence="6" id="KW-1185">Reference proteome</keyword>
<name>A0ABM1KS75_GEKJA</name>
<dbReference type="RefSeq" id="XP_015276562.1">
    <property type="nucleotide sequence ID" value="XM_015421076.1"/>
</dbReference>
<dbReference type="InterPro" id="IPR008936">
    <property type="entry name" value="Rho_GTPase_activation_prot"/>
</dbReference>
<dbReference type="Gene3D" id="1.10.555.10">
    <property type="entry name" value="Rho GTPase activation protein"/>
    <property type="match status" value="1"/>
</dbReference>
<dbReference type="SUPFAM" id="SSF48350">
    <property type="entry name" value="GTPase activation domain, GAP"/>
    <property type="match status" value="1"/>
</dbReference>
<dbReference type="Pfam" id="PF00620">
    <property type="entry name" value="RhoGAP"/>
    <property type="match status" value="1"/>
</dbReference>
<evidence type="ECO:0000256" key="1">
    <source>
        <dbReference type="ARBA" id="ARBA00022468"/>
    </source>
</evidence>
<dbReference type="PANTHER" id="PTHR15228:SF20">
    <property type="entry name" value="RHO GTPASE-ACTIVATING PROTEIN 25"/>
    <property type="match status" value="1"/>
</dbReference>
<feature type="domain" description="Rho-GAP" evidence="5">
    <location>
        <begin position="147"/>
        <end position="341"/>
    </location>
</feature>
<accession>A0ABM1KS75</accession>
<dbReference type="Pfam" id="PF00169">
    <property type="entry name" value="PH"/>
    <property type="match status" value="1"/>
</dbReference>
<evidence type="ECO:0000259" key="4">
    <source>
        <dbReference type="PROSITE" id="PS50003"/>
    </source>
</evidence>
<keyword evidence="1" id="KW-0343">GTPase activation</keyword>
<feature type="region of interest" description="Disordered" evidence="3">
    <location>
        <begin position="343"/>
        <end position="413"/>
    </location>
</feature>
<dbReference type="PROSITE" id="PS50238">
    <property type="entry name" value="RHOGAP"/>
    <property type="match status" value="1"/>
</dbReference>
<feature type="domain" description="PH" evidence="4">
    <location>
        <begin position="32"/>
        <end position="138"/>
    </location>
</feature>
<dbReference type="PANTHER" id="PTHR15228">
    <property type="entry name" value="SPERMATHECAL PHYSIOLOGY VARIANT"/>
    <property type="match status" value="1"/>
</dbReference>
<dbReference type="GeneID" id="107118722"/>
<protein>
    <submittedName>
        <fullName evidence="7">Rho GTPase-activating protein 25</fullName>
    </submittedName>
</protein>
<dbReference type="InterPro" id="IPR001849">
    <property type="entry name" value="PH_domain"/>
</dbReference>